<dbReference type="GO" id="GO:0005092">
    <property type="term" value="F:GDP-dissociation inhibitor activity"/>
    <property type="evidence" value="ECO:0007669"/>
    <property type="project" value="InterPro"/>
</dbReference>
<dbReference type="STRING" id="39966.A0A369J270"/>
<feature type="region of interest" description="Disordered" evidence="2">
    <location>
        <begin position="555"/>
        <end position="599"/>
    </location>
</feature>
<dbReference type="GO" id="GO:0007264">
    <property type="term" value="P:small GTPase-mediated signal transduction"/>
    <property type="evidence" value="ECO:0007669"/>
    <property type="project" value="InterPro"/>
</dbReference>
<dbReference type="OrthoDB" id="9446342at2759"/>
<evidence type="ECO:0000256" key="2">
    <source>
        <dbReference type="SAM" id="MobiDB-lite"/>
    </source>
</evidence>
<dbReference type="Gene3D" id="3.30.519.10">
    <property type="entry name" value="Guanine Nucleotide Dissociation Inhibitor, domain 2"/>
    <property type="match status" value="1"/>
</dbReference>
<name>A0A369J270_HYPMA</name>
<organism evidence="3 4">
    <name type="scientific">Hypsizygus marmoreus</name>
    <name type="common">White beech mushroom</name>
    <name type="synonym">Agaricus marmoreus</name>
    <dbReference type="NCBI Taxonomy" id="39966"/>
    <lineage>
        <taxon>Eukaryota</taxon>
        <taxon>Fungi</taxon>
        <taxon>Dikarya</taxon>
        <taxon>Basidiomycota</taxon>
        <taxon>Agaricomycotina</taxon>
        <taxon>Agaricomycetes</taxon>
        <taxon>Agaricomycetidae</taxon>
        <taxon>Agaricales</taxon>
        <taxon>Tricholomatineae</taxon>
        <taxon>Lyophyllaceae</taxon>
        <taxon>Hypsizygus</taxon>
    </lineage>
</organism>
<evidence type="ECO:0000256" key="1">
    <source>
        <dbReference type="ARBA" id="ARBA00005593"/>
    </source>
</evidence>
<keyword evidence="4" id="KW-1185">Reference proteome</keyword>
<dbReference type="AlphaFoldDB" id="A0A369J270"/>
<accession>A0A369J270</accession>
<dbReference type="GO" id="GO:0005968">
    <property type="term" value="C:Rab-protein geranylgeranyltransferase complex"/>
    <property type="evidence" value="ECO:0007669"/>
    <property type="project" value="TreeGrafter"/>
</dbReference>
<dbReference type="PRINTS" id="PR00891">
    <property type="entry name" value="RABGDIREP"/>
</dbReference>
<evidence type="ECO:0000313" key="3">
    <source>
        <dbReference type="EMBL" id="RDB15492.1"/>
    </source>
</evidence>
<proteinExistence type="inferred from homology"/>
<dbReference type="FunFam" id="1.10.405.10:FF:000003">
    <property type="entry name" value="Rab proteins geranylgeranyltransferase component A"/>
    <property type="match status" value="1"/>
</dbReference>
<dbReference type="Gene3D" id="3.50.50.60">
    <property type="entry name" value="FAD/NAD(P)-binding domain"/>
    <property type="match status" value="2"/>
</dbReference>
<dbReference type="SUPFAM" id="SSF51905">
    <property type="entry name" value="FAD/NAD(P)-binding domain"/>
    <property type="match status" value="1"/>
</dbReference>
<dbReference type="GO" id="GO:0005634">
    <property type="term" value="C:nucleus"/>
    <property type="evidence" value="ECO:0007669"/>
    <property type="project" value="TreeGrafter"/>
</dbReference>
<comment type="similarity">
    <text evidence="1">Belongs to the Rab GDI family.</text>
</comment>
<feature type="compositionally biased region" description="Acidic residues" evidence="2">
    <location>
        <begin position="361"/>
        <end position="370"/>
    </location>
</feature>
<dbReference type="Proteomes" id="UP000076154">
    <property type="component" value="Unassembled WGS sequence"/>
</dbReference>
<dbReference type="GO" id="GO:0016192">
    <property type="term" value="P:vesicle-mediated transport"/>
    <property type="evidence" value="ECO:0007669"/>
    <property type="project" value="TreeGrafter"/>
</dbReference>
<dbReference type="Pfam" id="PF00996">
    <property type="entry name" value="GDI"/>
    <property type="match status" value="1"/>
</dbReference>
<protein>
    <submittedName>
        <fullName evidence="3">Rab proteins geranylgeranyltransferase component A</fullName>
    </submittedName>
</protein>
<dbReference type="PANTHER" id="PTHR11787">
    <property type="entry name" value="RAB GDP-DISSOCIATION INHIBITOR"/>
    <property type="match status" value="1"/>
</dbReference>
<dbReference type="EMBL" id="LUEZ02000158">
    <property type="protein sequence ID" value="RDB15492.1"/>
    <property type="molecule type" value="Genomic_DNA"/>
</dbReference>
<dbReference type="GO" id="GO:0016740">
    <property type="term" value="F:transferase activity"/>
    <property type="evidence" value="ECO:0007669"/>
    <property type="project" value="UniProtKB-KW"/>
</dbReference>
<feature type="region of interest" description="Disordered" evidence="2">
    <location>
        <begin position="462"/>
        <end position="487"/>
    </location>
</feature>
<dbReference type="FunCoup" id="A0A369J270">
    <property type="interactions" value="133"/>
</dbReference>
<dbReference type="PANTHER" id="PTHR11787:SF4">
    <property type="entry name" value="CHM, RAB ESCORT PROTEIN 1"/>
    <property type="match status" value="1"/>
</dbReference>
<dbReference type="InterPro" id="IPR018203">
    <property type="entry name" value="GDP_dissociation_inhibitor"/>
</dbReference>
<comment type="caution">
    <text evidence="3">The sequence shown here is derived from an EMBL/GenBank/DDBJ whole genome shotgun (WGS) entry which is preliminary data.</text>
</comment>
<dbReference type="InParanoid" id="A0A369J270"/>
<dbReference type="GO" id="GO:0005829">
    <property type="term" value="C:cytosol"/>
    <property type="evidence" value="ECO:0007669"/>
    <property type="project" value="TreeGrafter"/>
</dbReference>
<sequence>MDDGNFDVLIVGTGLTESITAAALAKAGFKVAHIDENSYYGADEASLSLDEFVQWADSQASGSNSKFTSVTHSPEVPSQSRQYSICLRPSVIPSIGPIISSLVSSGVAKYGGFRLLERVGVYDPSGVVTNVPRTKEDVFKSKDISLVDKRRLMRFLMFAVGDFEDKKELEGAQDMPFEAFLKNVFSLNDDITSMILYSLAFCFSSTDHTLPALERIRRYLRSAGRYGPSPFLVGHYGGSGEIAQGFCRAAAVSGGVYILGRRIISITHASLHKTDSEQPDSQSSPHYSITLEDFPDTMTAKVIVSSASHVPPHLVSDTKRLRRSAPESEDANASIARCIAIIDQAICFPPSALPLNQEPTTTEEDSDEASAPDSSEFQSEISLPQPLDAGIIVFPPASVVGGSITTAAAVLVTGEGTMSTPKGKWIVYIGLPLSSPLPSSISAESLLKPYLDAVLTLAAPPNDPATSTSLPTPPVETPSPHPESASTKPLFTSFYIEHPTPDSPLHTVDPESTQNKKTYIIPTPLLPASSLPDTPDDAAINAEAAFWEVIKVLQQDGGKSDSDVSGKMELDRTDDASEGVSSFWPPLEREEESGGEEEW</sequence>
<feature type="compositionally biased region" description="Pro residues" evidence="2">
    <location>
        <begin position="471"/>
        <end position="481"/>
    </location>
</feature>
<dbReference type="InterPro" id="IPR036188">
    <property type="entry name" value="FAD/NAD-bd_sf"/>
</dbReference>
<feature type="compositionally biased region" description="Basic and acidic residues" evidence="2">
    <location>
        <begin position="558"/>
        <end position="575"/>
    </location>
</feature>
<evidence type="ECO:0000313" key="4">
    <source>
        <dbReference type="Proteomes" id="UP000076154"/>
    </source>
</evidence>
<feature type="compositionally biased region" description="Acidic residues" evidence="2">
    <location>
        <begin position="589"/>
        <end position="599"/>
    </location>
</feature>
<feature type="region of interest" description="Disordered" evidence="2">
    <location>
        <begin position="352"/>
        <end position="380"/>
    </location>
</feature>
<gene>
    <name evidence="3" type="primary">MRS6</name>
    <name evidence="3" type="ORF">Hypma_004181</name>
</gene>
<reference evidence="3" key="1">
    <citation type="submission" date="2018-04" db="EMBL/GenBank/DDBJ databases">
        <title>Whole genome sequencing of Hypsizygus marmoreus.</title>
        <authorList>
            <person name="Choi I.-G."/>
            <person name="Min B."/>
            <person name="Kim J.-G."/>
            <person name="Kim S."/>
            <person name="Oh Y.-L."/>
            <person name="Kong W.-S."/>
            <person name="Park H."/>
            <person name="Jeong J."/>
            <person name="Song E.-S."/>
        </authorList>
    </citation>
    <scope>NUCLEOTIDE SEQUENCE [LARGE SCALE GENOMIC DNA]</scope>
    <source>
        <strain evidence="3">51987-8</strain>
    </source>
</reference>